<dbReference type="PANTHER" id="PTHR37013">
    <property type="entry name" value="INTEGRAL MEMBRANE PROTEIN (AFU_ORTHOLOGUE AFUA_1G05950)-RELATED"/>
    <property type="match status" value="1"/>
</dbReference>
<dbReference type="EMBL" id="MU005765">
    <property type="protein sequence ID" value="KAF2713934.1"/>
    <property type="molecule type" value="Genomic_DNA"/>
</dbReference>
<gene>
    <name evidence="4" type="ORF">K504DRAFT_399569</name>
</gene>
<evidence type="ECO:0000259" key="3">
    <source>
        <dbReference type="Pfam" id="PF24802"/>
    </source>
</evidence>
<feature type="transmembrane region" description="Helical" evidence="2">
    <location>
        <begin position="199"/>
        <end position="222"/>
    </location>
</feature>
<keyword evidence="2" id="KW-0812">Transmembrane</keyword>
<evidence type="ECO:0000313" key="4">
    <source>
        <dbReference type="EMBL" id="KAF2713934.1"/>
    </source>
</evidence>
<evidence type="ECO:0000256" key="1">
    <source>
        <dbReference type="SAM" id="MobiDB-lite"/>
    </source>
</evidence>
<dbReference type="InterPro" id="IPR056120">
    <property type="entry name" value="DUF7703"/>
</dbReference>
<evidence type="ECO:0000256" key="2">
    <source>
        <dbReference type="SAM" id="Phobius"/>
    </source>
</evidence>
<feature type="transmembrane region" description="Helical" evidence="2">
    <location>
        <begin position="154"/>
        <end position="172"/>
    </location>
</feature>
<name>A0A6G1KM68_9PLEO</name>
<feature type="compositionally biased region" description="Polar residues" evidence="1">
    <location>
        <begin position="273"/>
        <end position="297"/>
    </location>
</feature>
<feature type="region of interest" description="Disordered" evidence="1">
    <location>
        <begin position="254"/>
        <end position="339"/>
    </location>
</feature>
<dbReference type="OrthoDB" id="405906at2759"/>
<feature type="transmembrane region" description="Helical" evidence="2">
    <location>
        <begin position="79"/>
        <end position="101"/>
    </location>
</feature>
<proteinExistence type="predicted"/>
<feature type="domain" description="DUF7703" evidence="3">
    <location>
        <begin position="14"/>
        <end position="257"/>
    </location>
</feature>
<feature type="transmembrane region" description="Helical" evidence="2">
    <location>
        <begin position="113"/>
        <end position="134"/>
    </location>
</feature>
<dbReference type="PANTHER" id="PTHR37013:SF4">
    <property type="entry name" value="INTEGRAL MEMBRANE PROTEIN"/>
    <property type="match status" value="1"/>
</dbReference>
<dbReference type="Pfam" id="PF24802">
    <property type="entry name" value="DUF7703"/>
    <property type="match status" value="1"/>
</dbReference>
<accession>A0A6G1KM68</accession>
<keyword evidence="5" id="KW-1185">Reference proteome</keyword>
<keyword evidence="2" id="KW-1133">Transmembrane helix</keyword>
<dbReference type="AlphaFoldDB" id="A0A6G1KM68"/>
<dbReference type="Proteomes" id="UP000799428">
    <property type="component" value="Unassembled WGS sequence"/>
</dbReference>
<keyword evidence="2" id="KW-0472">Membrane</keyword>
<organism evidence="4 5">
    <name type="scientific">Pleomassaria siparia CBS 279.74</name>
    <dbReference type="NCBI Taxonomy" id="1314801"/>
    <lineage>
        <taxon>Eukaryota</taxon>
        <taxon>Fungi</taxon>
        <taxon>Dikarya</taxon>
        <taxon>Ascomycota</taxon>
        <taxon>Pezizomycotina</taxon>
        <taxon>Dothideomycetes</taxon>
        <taxon>Pleosporomycetidae</taxon>
        <taxon>Pleosporales</taxon>
        <taxon>Pleomassariaceae</taxon>
        <taxon>Pleomassaria</taxon>
    </lineage>
</organism>
<evidence type="ECO:0000313" key="5">
    <source>
        <dbReference type="Proteomes" id="UP000799428"/>
    </source>
</evidence>
<sequence>MGVAEDLKNDLPVAMTMSAFMGVAWYICVELNIRLFLSFLRKRSLYFWACCVGSWGVMTQPLCTVLADFEQLTNPYLALTLIYISWWMMVIPQSIVLYSRLHLVMSNPDHQKYVLYMIVFTTIFISLPTMGLGIAAQASRFPRLMSANQTWDRIQVSIFFVQETLISILYILDTRRVLANRSILGEDDKTIRTVMTHLIYTNLFVVFLDVSLLAMSYSPYFYVQGAYKPCVYGVKLRVEFSILNRLVQTVRGSSTRSYGRDTDVTGSRKKSSGRSAWNSHSNRNNVRMETYTPQSEANIMPPSERTSSTPSIERIPKPKDGTMNTTLISATSPDPKDVI</sequence>
<feature type="transmembrane region" description="Helical" evidence="2">
    <location>
        <begin position="45"/>
        <end position="67"/>
    </location>
</feature>
<protein>
    <recommendedName>
        <fullName evidence="3">DUF7703 domain-containing protein</fullName>
    </recommendedName>
</protein>
<feature type="transmembrane region" description="Helical" evidence="2">
    <location>
        <begin position="12"/>
        <end position="33"/>
    </location>
</feature>
<feature type="compositionally biased region" description="Polar residues" evidence="1">
    <location>
        <begin position="322"/>
        <end position="332"/>
    </location>
</feature>
<reference evidence="4" key="1">
    <citation type="journal article" date="2020" name="Stud. Mycol.">
        <title>101 Dothideomycetes genomes: a test case for predicting lifestyles and emergence of pathogens.</title>
        <authorList>
            <person name="Haridas S."/>
            <person name="Albert R."/>
            <person name="Binder M."/>
            <person name="Bloem J."/>
            <person name="Labutti K."/>
            <person name="Salamov A."/>
            <person name="Andreopoulos B."/>
            <person name="Baker S."/>
            <person name="Barry K."/>
            <person name="Bills G."/>
            <person name="Bluhm B."/>
            <person name="Cannon C."/>
            <person name="Castanera R."/>
            <person name="Culley D."/>
            <person name="Daum C."/>
            <person name="Ezra D."/>
            <person name="Gonzalez J."/>
            <person name="Henrissat B."/>
            <person name="Kuo A."/>
            <person name="Liang C."/>
            <person name="Lipzen A."/>
            <person name="Lutzoni F."/>
            <person name="Magnuson J."/>
            <person name="Mondo S."/>
            <person name="Nolan M."/>
            <person name="Ohm R."/>
            <person name="Pangilinan J."/>
            <person name="Park H.-J."/>
            <person name="Ramirez L."/>
            <person name="Alfaro M."/>
            <person name="Sun H."/>
            <person name="Tritt A."/>
            <person name="Yoshinaga Y."/>
            <person name="Zwiers L.-H."/>
            <person name="Turgeon B."/>
            <person name="Goodwin S."/>
            <person name="Spatafora J."/>
            <person name="Crous P."/>
            <person name="Grigoriev I."/>
        </authorList>
    </citation>
    <scope>NUCLEOTIDE SEQUENCE</scope>
    <source>
        <strain evidence="4">CBS 279.74</strain>
    </source>
</reference>